<gene>
    <name evidence="1" type="ORF">AC482_07405</name>
</gene>
<dbReference type="AlphaFoldDB" id="A0A0M0BL12"/>
<proteinExistence type="predicted"/>
<reference evidence="1 2" key="1">
    <citation type="submission" date="2015-06" db="EMBL/GenBank/DDBJ databases">
        <title>New insights into the roles of widespread benthic archaea in carbon and nitrogen cycling.</title>
        <authorList>
            <person name="Lazar C.S."/>
            <person name="Baker B.J."/>
            <person name="Seitz K.W."/>
            <person name="Hyde A.S."/>
            <person name="Dick G.J."/>
            <person name="Hinrichs K.-U."/>
            <person name="Teske A.P."/>
        </authorList>
    </citation>
    <scope>NUCLEOTIDE SEQUENCE [LARGE SCALE GENOMIC DNA]</scope>
    <source>
        <strain evidence="1">DG-45</strain>
    </source>
</reference>
<organism evidence="1 2">
    <name type="scientific">miscellaneous Crenarchaeota group-15 archaeon DG-45</name>
    <dbReference type="NCBI Taxonomy" id="1685127"/>
    <lineage>
        <taxon>Archaea</taxon>
        <taxon>Candidatus Bathyarchaeota</taxon>
        <taxon>MCG-15</taxon>
    </lineage>
</organism>
<sequence>MSEARLGQLAGFIRELGERAIFHFDISDFDSRVKLQKYVYLARNYGFNHEYKFNLYIRGPYSKELAKDYYSITDETVNYVRPRLNEDFYRIINGKNTRWLELAATYCMIRENNPNLDNDILVRYVRMAKDYARSEEVLKIIRDLG</sequence>
<dbReference type="EMBL" id="LFWZ01000077">
    <property type="protein sequence ID" value="KON28981.1"/>
    <property type="molecule type" value="Genomic_DNA"/>
</dbReference>
<accession>A0A0M0BL12</accession>
<dbReference type="Proteomes" id="UP000037210">
    <property type="component" value="Unassembled WGS sequence"/>
</dbReference>
<comment type="caution">
    <text evidence="1">The sequence shown here is derived from an EMBL/GenBank/DDBJ whole genome shotgun (WGS) entry which is preliminary data.</text>
</comment>
<evidence type="ECO:0000313" key="1">
    <source>
        <dbReference type="EMBL" id="KON28981.1"/>
    </source>
</evidence>
<evidence type="ECO:0000313" key="2">
    <source>
        <dbReference type="Proteomes" id="UP000037210"/>
    </source>
</evidence>
<protein>
    <submittedName>
        <fullName evidence="1">Uncharacterized protein</fullName>
    </submittedName>
</protein>
<name>A0A0M0BL12_9ARCH</name>